<dbReference type="Pfam" id="PF03171">
    <property type="entry name" value="2OG-FeII_Oxy"/>
    <property type="match status" value="1"/>
</dbReference>
<proteinExistence type="inferred from homology"/>
<dbReference type="PROSITE" id="PS51471">
    <property type="entry name" value="FE2OG_OXY"/>
    <property type="match status" value="1"/>
</dbReference>
<dbReference type="FunFam" id="2.60.120.330:FF:000001">
    <property type="entry name" value="Protein SRG1"/>
    <property type="match status" value="1"/>
</dbReference>
<keyword evidence="5 6" id="KW-0408">Iron</keyword>
<dbReference type="InterPro" id="IPR026992">
    <property type="entry name" value="DIOX_N"/>
</dbReference>
<dbReference type="InterPro" id="IPR027443">
    <property type="entry name" value="IPNS-like_sf"/>
</dbReference>
<dbReference type="GO" id="GO:0031418">
    <property type="term" value="F:L-ascorbic acid binding"/>
    <property type="evidence" value="ECO:0007669"/>
    <property type="project" value="UniProtKB-KW"/>
</dbReference>
<protein>
    <recommendedName>
        <fullName evidence="7">Fe2OG dioxygenase domain-containing protein</fullName>
    </recommendedName>
</protein>
<evidence type="ECO:0000256" key="5">
    <source>
        <dbReference type="ARBA" id="ARBA00023004"/>
    </source>
</evidence>
<keyword evidence="3" id="KW-0847">Vitamin C</keyword>
<dbReference type="GO" id="GO:0046872">
    <property type="term" value="F:metal ion binding"/>
    <property type="evidence" value="ECO:0007669"/>
    <property type="project" value="UniProtKB-KW"/>
</dbReference>
<name>A0A2P2IKY2_RHIMU</name>
<dbReference type="SUPFAM" id="SSF51197">
    <property type="entry name" value="Clavaminate synthase-like"/>
    <property type="match status" value="1"/>
</dbReference>
<dbReference type="Gene3D" id="2.60.120.330">
    <property type="entry name" value="B-lactam Antibiotic, Isopenicillin N Synthase, Chain"/>
    <property type="match status" value="1"/>
</dbReference>
<accession>A0A2P2IKY2</accession>
<sequence>MENELRFGGSLPVPCVKELAKEQLPTVPKRYVRANQDHPIALNSSSLPQVPVIDMQKLYSHQEESFKFELEKLHQACKDWGFFQLINHGVSSLLVEQVKEGIQELFDLPLEEKKKFWQQAGDVEGFGQAFVVSEDQKLDWGDMYYMLTLPAHLRKPHLFPKLPLPFRDNLEAYAVELKNVALKIIDLIAMNLRIDPDDIKEMFEEGFQSMRMNCYPPCPQPDLVMGLNAHSDAVALTILLQVNEMEGLQIKKDGNWVPVTPLPNAFVVNIGDILEMITNGIYRSIEHRAAANSTKERLSIATFYAPRFDAEIGPAPSLISPETPPLLQRIGTDDYFKRLFARKLEGRAYVNDLRIPK</sequence>
<keyword evidence="4 6" id="KW-0560">Oxidoreductase</keyword>
<keyword evidence="2 6" id="KW-0479">Metal-binding</keyword>
<comment type="similarity">
    <text evidence="1 6">Belongs to the iron/ascorbate-dependent oxidoreductase family.</text>
</comment>
<reference evidence="8" key="1">
    <citation type="submission" date="2018-02" db="EMBL/GenBank/DDBJ databases">
        <title>Rhizophora mucronata_Transcriptome.</title>
        <authorList>
            <person name="Meera S.P."/>
            <person name="Sreeshan A."/>
            <person name="Augustine A."/>
        </authorList>
    </citation>
    <scope>NUCLEOTIDE SEQUENCE</scope>
    <source>
        <tissue evidence="8">Leaf</tissue>
    </source>
</reference>
<feature type="domain" description="Fe2OG dioxygenase" evidence="7">
    <location>
        <begin position="206"/>
        <end position="306"/>
    </location>
</feature>
<dbReference type="EMBL" id="GGEC01001413">
    <property type="protein sequence ID" value="MBW81896.1"/>
    <property type="molecule type" value="Transcribed_RNA"/>
</dbReference>
<evidence type="ECO:0000256" key="6">
    <source>
        <dbReference type="RuleBase" id="RU003682"/>
    </source>
</evidence>
<dbReference type="InterPro" id="IPR050295">
    <property type="entry name" value="Plant_2OG-oxidoreductases"/>
</dbReference>
<evidence type="ECO:0000256" key="4">
    <source>
        <dbReference type="ARBA" id="ARBA00023002"/>
    </source>
</evidence>
<dbReference type="PANTHER" id="PTHR47991">
    <property type="entry name" value="OXOGLUTARATE/IRON-DEPENDENT DIOXYGENASE"/>
    <property type="match status" value="1"/>
</dbReference>
<evidence type="ECO:0000313" key="8">
    <source>
        <dbReference type="EMBL" id="MBW81896.1"/>
    </source>
</evidence>
<dbReference type="InterPro" id="IPR005123">
    <property type="entry name" value="Oxoglu/Fe-dep_dioxygenase_dom"/>
</dbReference>
<dbReference type="Pfam" id="PF14226">
    <property type="entry name" value="DIOX_N"/>
    <property type="match status" value="1"/>
</dbReference>
<evidence type="ECO:0000259" key="7">
    <source>
        <dbReference type="PROSITE" id="PS51471"/>
    </source>
</evidence>
<dbReference type="AlphaFoldDB" id="A0A2P2IKY2"/>
<evidence type="ECO:0000256" key="2">
    <source>
        <dbReference type="ARBA" id="ARBA00022723"/>
    </source>
</evidence>
<evidence type="ECO:0000256" key="1">
    <source>
        <dbReference type="ARBA" id="ARBA00008056"/>
    </source>
</evidence>
<evidence type="ECO:0000256" key="3">
    <source>
        <dbReference type="ARBA" id="ARBA00022896"/>
    </source>
</evidence>
<organism evidence="8">
    <name type="scientific">Rhizophora mucronata</name>
    <name type="common">Asiatic mangrove</name>
    <dbReference type="NCBI Taxonomy" id="61149"/>
    <lineage>
        <taxon>Eukaryota</taxon>
        <taxon>Viridiplantae</taxon>
        <taxon>Streptophyta</taxon>
        <taxon>Embryophyta</taxon>
        <taxon>Tracheophyta</taxon>
        <taxon>Spermatophyta</taxon>
        <taxon>Magnoliopsida</taxon>
        <taxon>eudicotyledons</taxon>
        <taxon>Gunneridae</taxon>
        <taxon>Pentapetalae</taxon>
        <taxon>rosids</taxon>
        <taxon>fabids</taxon>
        <taxon>Malpighiales</taxon>
        <taxon>Rhizophoraceae</taxon>
        <taxon>Rhizophora</taxon>
    </lineage>
</organism>
<dbReference type="InterPro" id="IPR044861">
    <property type="entry name" value="IPNS-like_FE2OG_OXY"/>
</dbReference>
<dbReference type="GO" id="GO:0016491">
    <property type="term" value="F:oxidoreductase activity"/>
    <property type="evidence" value="ECO:0007669"/>
    <property type="project" value="UniProtKB-KW"/>
</dbReference>